<name>X0Z0L8_9ZZZZ</name>
<dbReference type="AlphaFoldDB" id="X0Z0L8"/>
<dbReference type="EMBL" id="BART01009078">
    <property type="protein sequence ID" value="GAG62539.1"/>
    <property type="molecule type" value="Genomic_DNA"/>
</dbReference>
<comment type="caution">
    <text evidence="1">The sequence shown here is derived from an EMBL/GenBank/DDBJ whole genome shotgun (WGS) entry which is preliminary data.</text>
</comment>
<protein>
    <submittedName>
        <fullName evidence="1">Uncharacterized protein</fullName>
    </submittedName>
</protein>
<sequence length="198" mass="21504">MPNGEYEEQFNKKLAEWEAQTKLYVEQTITAQTRLEDLTKQLTEASTQFIPPSAPPKMIGPVEFISPAMSELLKKAEYAVATAPEIQLIKDDITRVSAELERYDFFARLYNEVPAAIAAGAVYGADGVLTKLIPPGDLTAAELEEVRTTISEMAAIITGKRAEAEPGFAEAEGLPEEVAYPELVAPSIPSISPSGCQE</sequence>
<accession>X0Z0L8</accession>
<gene>
    <name evidence="1" type="ORF">S01H4_20232</name>
</gene>
<evidence type="ECO:0000313" key="1">
    <source>
        <dbReference type="EMBL" id="GAG62539.1"/>
    </source>
</evidence>
<reference evidence="1" key="1">
    <citation type="journal article" date="2014" name="Front. Microbiol.">
        <title>High frequency of phylogenetically diverse reductive dehalogenase-homologous genes in deep subseafloor sedimentary metagenomes.</title>
        <authorList>
            <person name="Kawai M."/>
            <person name="Futagami T."/>
            <person name="Toyoda A."/>
            <person name="Takaki Y."/>
            <person name="Nishi S."/>
            <person name="Hori S."/>
            <person name="Arai W."/>
            <person name="Tsubouchi T."/>
            <person name="Morono Y."/>
            <person name="Uchiyama I."/>
            <person name="Ito T."/>
            <person name="Fujiyama A."/>
            <person name="Inagaki F."/>
            <person name="Takami H."/>
        </authorList>
    </citation>
    <scope>NUCLEOTIDE SEQUENCE</scope>
    <source>
        <strain evidence="1">Expedition CK06-06</strain>
    </source>
</reference>
<proteinExistence type="predicted"/>
<organism evidence="1">
    <name type="scientific">marine sediment metagenome</name>
    <dbReference type="NCBI Taxonomy" id="412755"/>
    <lineage>
        <taxon>unclassified sequences</taxon>
        <taxon>metagenomes</taxon>
        <taxon>ecological metagenomes</taxon>
    </lineage>
</organism>